<dbReference type="Gene3D" id="3.40.50.720">
    <property type="entry name" value="NAD(P)-binding Rossmann-like Domain"/>
    <property type="match status" value="2"/>
</dbReference>
<dbReference type="PANTHER" id="PTHR24321">
    <property type="entry name" value="DEHYDROGENASES, SHORT CHAIN"/>
    <property type="match status" value="1"/>
</dbReference>
<evidence type="ECO:0000256" key="1">
    <source>
        <dbReference type="ARBA" id="ARBA00006484"/>
    </source>
</evidence>
<dbReference type="GO" id="GO:0016491">
    <property type="term" value="F:oxidoreductase activity"/>
    <property type="evidence" value="ECO:0007669"/>
    <property type="project" value="UniProtKB-KW"/>
</dbReference>
<comment type="similarity">
    <text evidence="1">Belongs to the short-chain dehydrogenases/reductases (SDR) family.</text>
</comment>
<evidence type="ECO:0000256" key="2">
    <source>
        <dbReference type="ARBA" id="ARBA00023002"/>
    </source>
</evidence>
<dbReference type="InterPro" id="IPR036291">
    <property type="entry name" value="NAD(P)-bd_dom_sf"/>
</dbReference>
<dbReference type="OrthoDB" id="1669814at2759"/>
<dbReference type="PRINTS" id="PR00081">
    <property type="entry name" value="GDHRDH"/>
</dbReference>
<keyword evidence="2" id="KW-0560">Oxidoreductase</keyword>
<gene>
    <name evidence="3" type="ORF">G7Y89_g15375</name>
</gene>
<accession>A0A8H4QQ48</accession>
<name>A0A8H4QQ48_9HELO</name>
<dbReference type="CDD" id="cd05233">
    <property type="entry name" value="SDR_c"/>
    <property type="match status" value="1"/>
</dbReference>
<comment type="caution">
    <text evidence="3">The sequence shown here is derived from an EMBL/GenBank/DDBJ whole genome shotgun (WGS) entry which is preliminary data.</text>
</comment>
<organism evidence="3 4">
    <name type="scientific">Cudoniella acicularis</name>
    <dbReference type="NCBI Taxonomy" id="354080"/>
    <lineage>
        <taxon>Eukaryota</taxon>
        <taxon>Fungi</taxon>
        <taxon>Dikarya</taxon>
        <taxon>Ascomycota</taxon>
        <taxon>Pezizomycotina</taxon>
        <taxon>Leotiomycetes</taxon>
        <taxon>Helotiales</taxon>
        <taxon>Tricladiaceae</taxon>
        <taxon>Cudoniella</taxon>
    </lineage>
</organism>
<dbReference type="EMBL" id="JAAMPI010002368">
    <property type="protein sequence ID" value="KAF4614362.1"/>
    <property type="molecule type" value="Genomic_DNA"/>
</dbReference>
<sequence length="230" mass="23919">MSANFKGKVIVLTGGASGIGLSTAQLLASRGAIIYLADVQEGPLNTAVDSIVSLGGTAHGTVVNVRSRSEVELWINSVVCEHGKLDGAVNLAGVIGKQIGVANIEDIDDDDWDFVVGVNLGGVLNCLRIIGMPKNAAYIASKHAIVGLTRAATKENGHRGVRVNAIAPGPIDTPMVRKSKETDEEGKVANIPMGREGKAEEVAELIAWLLCDGSSYMTGTVQSIDGGWAC</sequence>
<dbReference type="Proteomes" id="UP000566819">
    <property type="component" value="Unassembled WGS sequence"/>
</dbReference>
<dbReference type="InterPro" id="IPR002347">
    <property type="entry name" value="SDR_fam"/>
</dbReference>
<evidence type="ECO:0000313" key="3">
    <source>
        <dbReference type="EMBL" id="KAF4614362.1"/>
    </source>
</evidence>
<dbReference type="PANTHER" id="PTHR24321:SF8">
    <property type="entry name" value="ESTRADIOL 17-BETA-DEHYDROGENASE 8-RELATED"/>
    <property type="match status" value="1"/>
</dbReference>
<dbReference type="Pfam" id="PF13561">
    <property type="entry name" value="adh_short_C2"/>
    <property type="match status" value="1"/>
</dbReference>
<evidence type="ECO:0000313" key="4">
    <source>
        <dbReference type="Proteomes" id="UP000566819"/>
    </source>
</evidence>
<proteinExistence type="inferred from homology"/>
<dbReference type="Pfam" id="PF00106">
    <property type="entry name" value="adh_short"/>
    <property type="match status" value="1"/>
</dbReference>
<keyword evidence="4" id="KW-1185">Reference proteome</keyword>
<reference evidence="3 4" key="1">
    <citation type="submission" date="2020-03" db="EMBL/GenBank/DDBJ databases">
        <title>Draft Genome Sequence of Cudoniella acicularis.</title>
        <authorList>
            <person name="Buettner E."/>
            <person name="Kellner H."/>
        </authorList>
    </citation>
    <scope>NUCLEOTIDE SEQUENCE [LARGE SCALE GENOMIC DNA]</scope>
    <source>
        <strain evidence="3 4">DSM 108380</strain>
    </source>
</reference>
<dbReference type="SUPFAM" id="SSF51735">
    <property type="entry name" value="NAD(P)-binding Rossmann-fold domains"/>
    <property type="match status" value="1"/>
</dbReference>
<dbReference type="AlphaFoldDB" id="A0A8H4QQ48"/>
<protein>
    <submittedName>
        <fullName evidence="3">Uncharacterized protein</fullName>
    </submittedName>
</protein>